<proteinExistence type="inferred from homology"/>
<dbReference type="Pfam" id="PF25455">
    <property type="entry name" value="Beta-barrel_CAF17_C"/>
    <property type="match status" value="1"/>
</dbReference>
<reference evidence="6 7" key="1">
    <citation type="journal article" date="2019" name="New Phytol.">
        <title>Comparative genomics reveals unique wood-decay strategies and fruiting body development in the Schizophyllaceae.</title>
        <authorList>
            <person name="Almasi E."/>
            <person name="Sahu N."/>
            <person name="Krizsan K."/>
            <person name="Balint B."/>
            <person name="Kovacs G.M."/>
            <person name="Kiss B."/>
            <person name="Cseklye J."/>
            <person name="Drula E."/>
            <person name="Henrissat B."/>
            <person name="Nagy I."/>
            <person name="Chovatia M."/>
            <person name="Adam C."/>
            <person name="LaButti K."/>
            <person name="Lipzen A."/>
            <person name="Riley R."/>
            <person name="Grigoriev I.V."/>
            <person name="Nagy L.G."/>
        </authorList>
    </citation>
    <scope>NUCLEOTIDE SEQUENCE [LARGE SCALE GENOMIC DNA]</scope>
    <source>
        <strain evidence="6 7">NL-1724</strain>
    </source>
</reference>
<dbReference type="PANTHER" id="PTHR22602">
    <property type="entry name" value="TRANSFERASE CAF17, MITOCHONDRIAL-RELATED"/>
    <property type="match status" value="1"/>
</dbReference>
<dbReference type="Gene3D" id="3.30.1360.120">
    <property type="entry name" value="Probable tRNA modification gtpase trme, domain 1"/>
    <property type="match status" value="1"/>
</dbReference>
<dbReference type="NCBIfam" id="TIGR03317">
    <property type="entry name" value="ygfZ_signature"/>
    <property type="match status" value="1"/>
</dbReference>
<evidence type="ECO:0000256" key="1">
    <source>
        <dbReference type="ARBA" id="ARBA00004173"/>
    </source>
</evidence>
<evidence type="ECO:0000256" key="3">
    <source>
        <dbReference type="ARBA" id="ARBA00023128"/>
    </source>
</evidence>
<evidence type="ECO:0000256" key="4">
    <source>
        <dbReference type="ARBA" id="ARBA00093447"/>
    </source>
</evidence>
<dbReference type="InterPro" id="IPR027266">
    <property type="entry name" value="TrmE/GcvT-like"/>
</dbReference>
<organism evidence="6 7">
    <name type="scientific">Schizophyllum amplum</name>
    <dbReference type="NCBI Taxonomy" id="97359"/>
    <lineage>
        <taxon>Eukaryota</taxon>
        <taxon>Fungi</taxon>
        <taxon>Dikarya</taxon>
        <taxon>Basidiomycota</taxon>
        <taxon>Agaricomycotina</taxon>
        <taxon>Agaricomycetes</taxon>
        <taxon>Agaricomycetidae</taxon>
        <taxon>Agaricales</taxon>
        <taxon>Schizophyllaceae</taxon>
        <taxon>Schizophyllum</taxon>
    </lineage>
</organism>
<keyword evidence="2" id="KW-0809">Transit peptide</keyword>
<dbReference type="Proteomes" id="UP000320762">
    <property type="component" value="Unassembled WGS sequence"/>
</dbReference>
<evidence type="ECO:0000313" key="6">
    <source>
        <dbReference type="EMBL" id="TRM68061.1"/>
    </source>
</evidence>
<dbReference type="EMBL" id="VDMD01000002">
    <property type="protein sequence ID" value="TRM68061.1"/>
    <property type="molecule type" value="Genomic_DNA"/>
</dbReference>
<evidence type="ECO:0000313" key="7">
    <source>
        <dbReference type="Proteomes" id="UP000320762"/>
    </source>
</evidence>
<comment type="subcellular location">
    <subcellularLocation>
        <location evidence="1">Mitochondrion</location>
    </subcellularLocation>
</comment>
<dbReference type="InterPro" id="IPR045179">
    <property type="entry name" value="YgfZ/GcvT"/>
</dbReference>
<dbReference type="GO" id="GO:0016226">
    <property type="term" value="P:iron-sulfur cluster assembly"/>
    <property type="evidence" value="ECO:0007669"/>
    <property type="project" value="TreeGrafter"/>
</dbReference>
<keyword evidence="3" id="KW-0496">Mitochondrion</keyword>
<dbReference type="InterPro" id="IPR017703">
    <property type="entry name" value="YgfZ/GCV_T_CS"/>
</dbReference>
<keyword evidence="7" id="KW-1185">Reference proteome</keyword>
<dbReference type="InterPro" id="IPR057460">
    <property type="entry name" value="CAF17_C"/>
</dbReference>
<sequence length="381" mass="41886">MSLSPLRALIYYVPTVAPVTNRALLAVTGSQAVEFLNGIVASEVTGHKPFYTAFLHPQGRVLHDAFVYTTTDPTSGAKGFVVEYDKRPGELTTSLPGILRRYILRSKVKLRDVTEEYDVWQAWGSPQAERFWDHERRWTFAKSGAVEPAWDIINAWPWGTADNLLHDRRAPGMGTRLLVRKGNKPEAATDHDMASSDAYKLHRILHGVPEGTSDITPSQAFPMDSNMDVMGGLNFRKGCYVGQELTVRTYHTGVIRKRILPVALHLPGERPNLVQPSASAPHLHEGLPVNARVAPDAGKRIARPRGTGKLLSNTQGVGLALLRLEQVAGAEAGDIRFELDVSSSVDGSEVTQIEASHWWPNWWPRAPEAAAGDAAAENEVD</sequence>
<comment type="caution">
    <text evidence="6">The sequence shown here is derived from an EMBL/GenBank/DDBJ whole genome shotgun (WGS) entry which is preliminary data.</text>
</comment>
<dbReference type="GO" id="GO:0005759">
    <property type="term" value="C:mitochondrial matrix"/>
    <property type="evidence" value="ECO:0007669"/>
    <property type="project" value="TreeGrafter"/>
</dbReference>
<feature type="domain" description="CAF17 C-terminal" evidence="5">
    <location>
        <begin position="256"/>
        <end position="364"/>
    </location>
</feature>
<protein>
    <recommendedName>
        <fullName evidence="5">CAF17 C-terminal domain-containing protein</fullName>
    </recommendedName>
</protein>
<evidence type="ECO:0000256" key="2">
    <source>
        <dbReference type="ARBA" id="ARBA00022946"/>
    </source>
</evidence>
<evidence type="ECO:0000259" key="5">
    <source>
        <dbReference type="Pfam" id="PF25455"/>
    </source>
</evidence>
<accession>A0A550CTE7</accession>
<dbReference type="AlphaFoldDB" id="A0A550CTE7"/>
<dbReference type="OrthoDB" id="191995at2759"/>
<name>A0A550CTE7_9AGAR</name>
<dbReference type="SUPFAM" id="SSF103025">
    <property type="entry name" value="Folate-binding domain"/>
    <property type="match status" value="1"/>
</dbReference>
<dbReference type="STRING" id="97359.A0A550CTE7"/>
<dbReference type="PANTHER" id="PTHR22602:SF0">
    <property type="entry name" value="TRANSFERASE CAF17, MITOCHONDRIAL-RELATED"/>
    <property type="match status" value="1"/>
</dbReference>
<gene>
    <name evidence="6" type="ORF">BD626DRAFT_424666</name>
</gene>
<comment type="similarity">
    <text evidence="4">Belongs to the GcvT family. CAF17/IBA57 subfamily.</text>
</comment>